<comment type="caution">
    <text evidence="7">The sequence shown here is derived from an EMBL/GenBank/DDBJ whole genome shotgun (WGS) entry which is preliminary data.</text>
</comment>
<dbReference type="Pfam" id="PF00933">
    <property type="entry name" value="Glyco_hydro_3"/>
    <property type="match status" value="1"/>
</dbReference>
<feature type="domain" description="Glycoside hydrolase family 3 N-terminal" evidence="6">
    <location>
        <begin position="19"/>
        <end position="285"/>
    </location>
</feature>
<keyword evidence="4" id="KW-0378">Hydrolase</keyword>
<dbReference type="PANTHER" id="PTHR30480">
    <property type="entry name" value="BETA-HEXOSAMINIDASE-RELATED"/>
    <property type="match status" value="1"/>
</dbReference>
<dbReference type="GO" id="GO:0004563">
    <property type="term" value="F:beta-N-acetylhexosaminidase activity"/>
    <property type="evidence" value="ECO:0007669"/>
    <property type="project" value="UniProtKB-EC"/>
</dbReference>
<dbReference type="Gene3D" id="3.20.20.300">
    <property type="entry name" value="Glycoside hydrolase, family 3, N-terminal domain"/>
    <property type="match status" value="1"/>
</dbReference>
<evidence type="ECO:0000313" key="8">
    <source>
        <dbReference type="Proteomes" id="UP000725649"/>
    </source>
</evidence>
<dbReference type="Gene3D" id="3.40.50.1700">
    <property type="entry name" value="Glycoside hydrolase family 3 C-terminal domain"/>
    <property type="match status" value="1"/>
</dbReference>
<comment type="similarity">
    <text evidence="2">Belongs to the glycosyl hydrolase 3 family.</text>
</comment>
<gene>
    <name evidence="7" type="ORF">E7027_02510</name>
</gene>
<evidence type="ECO:0000259" key="6">
    <source>
        <dbReference type="Pfam" id="PF00933"/>
    </source>
</evidence>
<evidence type="ECO:0000256" key="4">
    <source>
        <dbReference type="ARBA" id="ARBA00022801"/>
    </source>
</evidence>
<dbReference type="EC" id="3.2.1.52" evidence="3"/>
<dbReference type="GO" id="GO:0009254">
    <property type="term" value="P:peptidoglycan turnover"/>
    <property type="evidence" value="ECO:0007669"/>
    <property type="project" value="TreeGrafter"/>
</dbReference>
<evidence type="ECO:0000256" key="3">
    <source>
        <dbReference type="ARBA" id="ARBA00012663"/>
    </source>
</evidence>
<dbReference type="EMBL" id="SUVG01000003">
    <property type="protein sequence ID" value="MBE6420998.1"/>
    <property type="molecule type" value="Genomic_DNA"/>
</dbReference>
<protein>
    <recommendedName>
        <fullName evidence="3">beta-N-acetylhexosaminidase</fullName>
        <ecNumber evidence="3">3.2.1.52</ecNumber>
    </recommendedName>
</protein>
<name>A0A928DNE6_9BACT</name>
<dbReference type="SUPFAM" id="SSF51445">
    <property type="entry name" value="(Trans)glycosidases"/>
    <property type="match status" value="1"/>
</dbReference>
<dbReference type="InterPro" id="IPR017853">
    <property type="entry name" value="GH"/>
</dbReference>
<evidence type="ECO:0000313" key="7">
    <source>
        <dbReference type="EMBL" id="MBE6420998.1"/>
    </source>
</evidence>
<dbReference type="GO" id="GO:0005975">
    <property type="term" value="P:carbohydrate metabolic process"/>
    <property type="evidence" value="ECO:0007669"/>
    <property type="project" value="InterPro"/>
</dbReference>
<dbReference type="Proteomes" id="UP000725649">
    <property type="component" value="Unassembled WGS sequence"/>
</dbReference>
<dbReference type="InterPro" id="IPR036881">
    <property type="entry name" value="Glyco_hydro_3_C_sf"/>
</dbReference>
<accession>A0A928DNE6</accession>
<dbReference type="AlphaFoldDB" id="A0A928DNE6"/>
<dbReference type="PANTHER" id="PTHR30480:SF13">
    <property type="entry name" value="BETA-HEXOSAMINIDASE"/>
    <property type="match status" value="1"/>
</dbReference>
<dbReference type="PRINTS" id="PR00133">
    <property type="entry name" value="GLHYDRLASE3"/>
</dbReference>
<proteinExistence type="inferred from homology"/>
<organism evidence="7 8">
    <name type="scientific">Candidatus Avelusimicrobium gallicola</name>
    <dbReference type="NCBI Taxonomy" id="2562704"/>
    <lineage>
        <taxon>Bacteria</taxon>
        <taxon>Pseudomonadati</taxon>
        <taxon>Elusimicrobiota</taxon>
        <taxon>Elusimicrobia</taxon>
        <taxon>Elusimicrobiales</taxon>
        <taxon>Elusimicrobiaceae</taxon>
        <taxon>Candidatus Avelusimicrobium</taxon>
    </lineage>
</organism>
<keyword evidence="5" id="KW-0326">Glycosidase</keyword>
<dbReference type="InterPro" id="IPR036962">
    <property type="entry name" value="Glyco_hydro_3_N_sf"/>
</dbReference>
<dbReference type="InterPro" id="IPR050226">
    <property type="entry name" value="NagZ_Beta-hexosaminidase"/>
</dbReference>
<reference evidence="7" key="1">
    <citation type="submission" date="2019-04" db="EMBL/GenBank/DDBJ databases">
        <title>Evolution of Biomass-Degrading Anaerobic Consortia Revealed by Metagenomics.</title>
        <authorList>
            <person name="Peng X."/>
        </authorList>
    </citation>
    <scope>NUCLEOTIDE SEQUENCE</scope>
    <source>
        <strain evidence="7">SIG66</strain>
    </source>
</reference>
<evidence type="ECO:0000256" key="5">
    <source>
        <dbReference type="ARBA" id="ARBA00023295"/>
    </source>
</evidence>
<sequence>MKKERLVHPGFWFDKTPLEEALALAERGVGGFCIYGGTREQIKQFTQAVRKVSVYPLLISADYEDGLGRWVADAELLPSNLALGAANDETLSFEKGLLTARQAKSLGVDWVFAPVVDLADNPLNPIVNTRSFGEDTALVTRLAAAFMKGLNQGGVLNSLKHFPGHGDTQTDSHLALPLLSKTLEDLRQKELKPFRELLPLADSVMIGHLLFPHLDPEHPASLSKILVRDLLQKEMGFEGCVITDALLMKALGDEKQAALLALQAGAHILLAPEDPFGLLDFLAEQKITDEILARSEKIQNDLCQKVSQTPAPKEEAFAPNALSRQTAQKALVQTGDFPSLKPGDTVYYVEIGRSPTVSAEPFLNTLIQKGIQVKKWEGKGDNLMILCFRRYQAFQGKIELEEEDILLARKAAETARNSVFVAFASPWAAKSLPQAKSTLLTFSPAAPFQVFAAEVLLGEKTPAGNLPFRQ</sequence>
<dbReference type="InterPro" id="IPR001764">
    <property type="entry name" value="Glyco_hydro_3_N"/>
</dbReference>
<comment type="catalytic activity">
    <reaction evidence="1">
        <text>Hydrolysis of terminal non-reducing N-acetyl-D-hexosamine residues in N-acetyl-beta-D-hexosaminides.</text>
        <dbReference type="EC" id="3.2.1.52"/>
    </reaction>
</comment>
<evidence type="ECO:0000256" key="2">
    <source>
        <dbReference type="ARBA" id="ARBA00005336"/>
    </source>
</evidence>
<evidence type="ECO:0000256" key="1">
    <source>
        <dbReference type="ARBA" id="ARBA00001231"/>
    </source>
</evidence>